<dbReference type="CDD" id="cd14943">
    <property type="entry name" value="TRAPPC5_Trs31"/>
    <property type="match status" value="1"/>
</dbReference>
<gene>
    <name evidence="8" type="primary">trs31_1</name>
    <name evidence="8" type="ORF">IWQ60_007454</name>
</gene>
<dbReference type="EMBL" id="JANBPT010000497">
    <property type="protein sequence ID" value="KAJ1918645.1"/>
    <property type="molecule type" value="Genomic_DNA"/>
</dbReference>
<dbReference type="GO" id="GO:1990070">
    <property type="term" value="C:TRAPPI protein complex"/>
    <property type="evidence" value="ECO:0007669"/>
    <property type="project" value="TreeGrafter"/>
</dbReference>
<evidence type="ECO:0000256" key="2">
    <source>
        <dbReference type="ARBA" id="ARBA00006218"/>
    </source>
</evidence>
<evidence type="ECO:0000256" key="3">
    <source>
        <dbReference type="ARBA" id="ARBA00022448"/>
    </source>
</evidence>
<reference evidence="8" key="1">
    <citation type="submission" date="2022-07" db="EMBL/GenBank/DDBJ databases">
        <title>Phylogenomic reconstructions and comparative analyses of Kickxellomycotina fungi.</title>
        <authorList>
            <person name="Reynolds N.K."/>
            <person name="Stajich J.E."/>
            <person name="Barry K."/>
            <person name="Grigoriev I.V."/>
            <person name="Crous P."/>
            <person name="Smith M.E."/>
        </authorList>
    </citation>
    <scope>NUCLEOTIDE SEQUENCE</scope>
    <source>
        <strain evidence="8">RSA 861</strain>
    </source>
</reference>
<evidence type="ECO:0000256" key="5">
    <source>
        <dbReference type="ARBA" id="ARBA00022892"/>
    </source>
</evidence>
<keyword evidence="6 7" id="KW-0333">Golgi apparatus</keyword>
<keyword evidence="9" id="KW-1185">Reference proteome</keyword>
<dbReference type="GO" id="GO:1990072">
    <property type="term" value="C:TRAPPIII protein complex"/>
    <property type="evidence" value="ECO:0007669"/>
    <property type="project" value="TreeGrafter"/>
</dbReference>
<dbReference type="GO" id="GO:0006888">
    <property type="term" value="P:endoplasmic reticulum to Golgi vesicle-mediated transport"/>
    <property type="evidence" value="ECO:0007669"/>
    <property type="project" value="TreeGrafter"/>
</dbReference>
<accession>A0A9W7ZXC2</accession>
<evidence type="ECO:0000256" key="4">
    <source>
        <dbReference type="ARBA" id="ARBA00022824"/>
    </source>
</evidence>
<dbReference type="PANTHER" id="PTHR20902">
    <property type="entry name" value="41-2 PROTEIN ANTIGEN-RELATED"/>
    <property type="match status" value="1"/>
</dbReference>
<dbReference type="PANTHER" id="PTHR20902:SF0">
    <property type="entry name" value="TRAFFICKING PROTEIN PARTICLE COMPLEX SUBUNIT 5"/>
    <property type="match status" value="1"/>
</dbReference>
<dbReference type="AlphaFoldDB" id="A0A9W7ZXC2"/>
<dbReference type="InterPro" id="IPR007194">
    <property type="entry name" value="TRAPP_component"/>
</dbReference>
<comment type="similarity">
    <text evidence="2 7">Belongs to the TRAPP small subunits family. BET3 subfamily.</text>
</comment>
<dbReference type="Pfam" id="PF04051">
    <property type="entry name" value="TRAPP"/>
    <property type="match status" value="1"/>
</dbReference>
<dbReference type="GO" id="GO:1990071">
    <property type="term" value="C:TRAPPII protein complex"/>
    <property type="evidence" value="ECO:0007669"/>
    <property type="project" value="TreeGrafter"/>
</dbReference>
<dbReference type="Proteomes" id="UP001150569">
    <property type="component" value="Unassembled WGS sequence"/>
</dbReference>
<evidence type="ECO:0000256" key="6">
    <source>
        <dbReference type="ARBA" id="ARBA00023034"/>
    </source>
</evidence>
<dbReference type="InterPro" id="IPR024096">
    <property type="entry name" value="NO_sig/Golgi_transp_ligand-bd"/>
</dbReference>
<organism evidence="8 9">
    <name type="scientific">Tieghemiomyces parasiticus</name>
    <dbReference type="NCBI Taxonomy" id="78921"/>
    <lineage>
        <taxon>Eukaryota</taxon>
        <taxon>Fungi</taxon>
        <taxon>Fungi incertae sedis</taxon>
        <taxon>Zoopagomycota</taxon>
        <taxon>Kickxellomycotina</taxon>
        <taxon>Dimargaritomycetes</taxon>
        <taxon>Dimargaritales</taxon>
        <taxon>Dimargaritaceae</taxon>
        <taxon>Tieghemiomyces</taxon>
    </lineage>
</organism>
<dbReference type="FunFam" id="3.30.1380.20:FF:000002">
    <property type="entry name" value="Trafficking protein particle complex subunit"/>
    <property type="match status" value="1"/>
</dbReference>
<keyword evidence="4 7" id="KW-0256">Endoplasmic reticulum</keyword>
<sequence>MSKIISTIPGRLAANQTDTWSTGSGGRRRASILDRSLNRAQASEVNLSAFSFLFSEILQYTQNRVDGISDFEQRLNTLGFGIGVRVLELTMWREKGQPRRERRVLNVLYYIHSVVWKSLFGRPAHALEKSTDNEDEYMLIDNEPVASRFVSVPKELSQFNCNAFAAGIIEGVLHGCQCVSEGYSKWLARLDGTEPHRPPARVTAHTVPVDGKPLRTIFLIKLSEEAVQREAQISK</sequence>
<dbReference type="PIRSF" id="PIRSF017479">
    <property type="entry name" value="TRAPP_I_complex_Trs31"/>
    <property type="match status" value="1"/>
</dbReference>
<comment type="subcellular location">
    <subcellularLocation>
        <location evidence="1">Endoplasmic reticulum</location>
    </subcellularLocation>
    <subcellularLocation>
        <location evidence="7">Golgi apparatus</location>
        <location evidence="7">cis-Golgi network</location>
    </subcellularLocation>
</comment>
<keyword evidence="3 7" id="KW-0813">Transport</keyword>
<dbReference type="Gene3D" id="3.30.1380.20">
    <property type="entry name" value="Trafficking protein particle complex subunit 3"/>
    <property type="match status" value="1"/>
</dbReference>
<evidence type="ECO:0000256" key="7">
    <source>
        <dbReference type="PIRNR" id="PIRNR017479"/>
    </source>
</evidence>
<evidence type="ECO:0000313" key="8">
    <source>
        <dbReference type="EMBL" id="KAJ1918645.1"/>
    </source>
</evidence>
<dbReference type="OrthoDB" id="10254842at2759"/>
<protein>
    <recommendedName>
        <fullName evidence="7">Trafficking protein particle complex subunit</fullName>
    </recommendedName>
</protein>
<name>A0A9W7ZXC2_9FUNG</name>
<proteinExistence type="inferred from homology"/>
<keyword evidence="5 7" id="KW-0931">ER-Golgi transport</keyword>
<dbReference type="InterPro" id="IPR016696">
    <property type="entry name" value="TRAPP-I_su5"/>
</dbReference>
<dbReference type="GO" id="GO:0005783">
    <property type="term" value="C:endoplasmic reticulum"/>
    <property type="evidence" value="ECO:0007669"/>
    <property type="project" value="UniProtKB-SubCell"/>
</dbReference>
<evidence type="ECO:0000256" key="1">
    <source>
        <dbReference type="ARBA" id="ARBA00004240"/>
    </source>
</evidence>
<evidence type="ECO:0000313" key="9">
    <source>
        <dbReference type="Proteomes" id="UP001150569"/>
    </source>
</evidence>
<comment type="subunit">
    <text evidence="7">Part of the multisubunit TRAPP (transport protein particle) complex.</text>
</comment>
<comment type="caution">
    <text evidence="8">The sequence shown here is derived from an EMBL/GenBank/DDBJ whole genome shotgun (WGS) entry which is preliminary data.</text>
</comment>
<dbReference type="SUPFAM" id="SSF111126">
    <property type="entry name" value="Ligand-binding domain in the NO signalling and Golgi transport"/>
    <property type="match status" value="1"/>
</dbReference>